<evidence type="ECO:0000256" key="1">
    <source>
        <dbReference type="PROSITE-ProRule" id="PRU00191"/>
    </source>
</evidence>
<feature type="domain" description="SH2" evidence="3">
    <location>
        <begin position="40"/>
        <end position="136"/>
    </location>
</feature>
<dbReference type="PANTHER" id="PTHR15832">
    <property type="entry name" value="SHC (SRC HOMOLOGY DOMAIN C-TERMINAL) ADAPTOR HOMOLOG"/>
    <property type="match status" value="1"/>
</dbReference>
<dbReference type="AlphaFoldDB" id="A0A6J0VHH3"/>
<dbReference type="KEGG" id="pvt:110091759"/>
<name>A0A6J0VHH3_9SAUR</name>
<evidence type="ECO:0000313" key="5">
    <source>
        <dbReference type="RefSeq" id="XP_020671673.2"/>
    </source>
</evidence>
<organism evidence="4 5">
    <name type="scientific">Pogona vitticeps</name>
    <name type="common">central bearded dragon</name>
    <dbReference type="NCBI Taxonomy" id="103695"/>
    <lineage>
        <taxon>Eukaryota</taxon>
        <taxon>Metazoa</taxon>
        <taxon>Chordata</taxon>
        <taxon>Craniata</taxon>
        <taxon>Vertebrata</taxon>
        <taxon>Euteleostomi</taxon>
        <taxon>Lepidosauria</taxon>
        <taxon>Squamata</taxon>
        <taxon>Bifurcata</taxon>
        <taxon>Unidentata</taxon>
        <taxon>Episquamata</taxon>
        <taxon>Toxicofera</taxon>
        <taxon>Iguania</taxon>
        <taxon>Acrodonta</taxon>
        <taxon>Agamidae</taxon>
        <taxon>Amphibolurinae</taxon>
        <taxon>Pogona</taxon>
    </lineage>
</organism>
<feature type="compositionally biased region" description="Basic and acidic residues" evidence="2">
    <location>
        <begin position="285"/>
        <end position="300"/>
    </location>
</feature>
<dbReference type="Pfam" id="PF00017">
    <property type="entry name" value="SH2"/>
    <property type="match status" value="1"/>
</dbReference>
<feature type="compositionally biased region" description="Pro residues" evidence="2">
    <location>
        <begin position="240"/>
        <end position="251"/>
    </location>
</feature>
<dbReference type="GeneID" id="110091759"/>
<feature type="region of interest" description="Disordered" evidence="2">
    <location>
        <begin position="233"/>
        <end position="330"/>
    </location>
</feature>
<accession>A0A6J0VHH3</accession>
<dbReference type="Gene3D" id="3.30.505.10">
    <property type="entry name" value="SH2 domain"/>
    <property type="match status" value="1"/>
</dbReference>
<dbReference type="InterPro" id="IPR000980">
    <property type="entry name" value="SH2"/>
</dbReference>
<feature type="region of interest" description="Disordered" evidence="2">
    <location>
        <begin position="344"/>
        <end position="363"/>
    </location>
</feature>
<dbReference type="SUPFAM" id="SSF55550">
    <property type="entry name" value="SH2 domain"/>
    <property type="match status" value="1"/>
</dbReference>
<evidence type="ECO:0000313" key="4">
    <source>
        <dbReference type="Proteomes" id="UP001652642"/>
    </source>
</evidence>
<dbReference type="PROSITE" id="PS50001">
    <property type="entry name" value="SH2"/>
    <property type="match status" value="1"/>
</dbReference>
<keyword evidence="1" id="KW-0727">SH2 domain</keyword>
<dbReference type="SMART" id="SM00252">
    <property type="entry name" value="SH2"/>
    <property type="match status" value="1"/>
</dbReference>
<dbReference type="OrthoDB" id="10013007at2759"/>
<proteinExistence type="predicted"/>
<dbReference type="CTD" id="9610"/>
<sequence>MTRNPIYDYPEPYANPRREVLMSGQNISLVGRLRLTQAVWLQLGINSATALHILQREPPGTFLVRRSNTRQCQVLCLRLPDISSPAFVTTYRLHQDRAVTWLEGSDLTFPSLLHLIASYCSIPDILPLSLRLPQPIWEASSCQQLEAIAHLGLEFWSSSLNTKELDIPAPLALPSGVDADSPFGPTGDDRTHAAEPAGGTPTNLSNPPWSGPLRGDVGVRRQYFKNHVKVQVSTEAASPLSPPAAPPPPIPVGKKMKKNPRPSPTERSQPSNPSPWAGVSSQAAMKREDYRIPQTRERVSSGHPRATLHPPSSPEQPLQVMEEEQPELRDQTAELGHFRCSFPVQENLGHGGRDHGLSFSGPS</sequence>
<gene>
    <name evidence="5" type="primary">RIN1</name>
</gene>
<feature type="region of interest" description="Disordered" evidence="2">
    <location>
        <begin position="176"/>
        <end position="216"/>
    </location>
</feature>
<keyword evidence="4" id="KW-1185">Reference proteome</keyword>
<dbReference type="InParanoid" id="A0A6J0VHH3"/>
<evidence type="ECO:0000259" key="3">
    <source>
        <dbReference type="PROSITE" id="PS50001"/>
    </source>
</evidence>
<evidence type="ECO:0000256" key="2">
    <source>
        <dbReference type="SAM" id="MobiDB-lite"/>
    </source>
</evidence>
<protein>
    <submittedName>
        <fullName evidence="5">Ras and Rab interactor 1</fullName>
    </submittedName>
</protein>
<dbReference type="RefSeq" id="XP_020671673.2">
    <property type="nucleotide sequence ID" value="XM_020816014.2"/>
</dbReference>
<reference evidence="5" key="1">
    <citation type="submission" date="2025-08" db="UniProtKB">
        <authorList>
            <consortium name="RefSeq"/>
        </authorList>
    </citation>
    <scope>IDENTIFICATION</scope>
</reference>
<dbReference type="InterPro" id="IPR036860">
    <property type="entry name" value="SH2_dom_sf"/>
</dbReference>
<dbReference type="Proteomes" id="UP001652642">
    <property type="component" value="Chromosome 15"/>
</dbReference>
<dbReference type="PANTHER" id="PTHR15832:SF2">
    <property type="entry name" value="SH2 DOMAIN-CONTAINING PROTEIN"/>
    <property type="match status" value="1"/>
</dbReference>